<comment type="caution">
    <text evidence="2">The sequence shown here is derived from an EMBL/GenBank/DDBJ whole genome shotgun (WGS) entry which is preliminary data.</text>
</comment>
<name>A0ABW5LQE5_9FLAO</name>
<gene>
    <name evidence="2" type="ORF">ACFSR1_23255</name>
</gene>
<evidence type="ECO:0000313" key="3">
    <source>
        <dbReference type="Proteomes" id="UP001597319"/>
    </source>
</evidence>
<dbReference type="Proteomes" id="UP001597319">
    <property type="component" value="Unassembled WGS sequence"/>
</dbReference>
<feature type="signal peptide" evidence="1">
    <location>
        <begin position="1"/>
        <end position="23"/>
    </location>
</feature>
<feature type="chain" id="PRO_5046833911" description="DUF3997 domain-containing protein" evidence="1">
    <location>
        <begin position="24"/>
        <end position="134"/>
    </location>
</feature>
<keyword evidence="3" id="KW-1185">Reference proteome</keyword>
<reference evidence="3" key="1">
    <citation type="journal article" date="2019" name="Int. J. Syst. Evol. Microbiol.">
        <title>The Global Catalogue of Microorganisms (GCM) 10K type strain sequencing project: providing services to taxonomists for standard genome sequencing and annotation.</title>
        <authorList>
            <consortium name="The Broad Institute Genomics Platform"/>
            <consortium name="The Broad Institute Genome Sequencing Center for Infectious Disease"/>
            <person name="Wu L."/>
            <person name="Ma J."/>
        </authorList>
    </citation>
    <scope>NUCLEOTIDE SEQUENCE [LARGE SCALE GENOMIC DNA]</scope>
    <source>
        <strain evidence="3">KCTC 52274</strain>
    </source>
</reference>
<proteinExistence type="predicted"/>
<evidence type="ECO:0000256" key="1">
    <source>
        <dbReference type="SAM" id="SignalP"/>
    </source>
</evidence>
<accession>A0ABW5LQE5</accession>
<keyword evidence="1" id="KW-0732">Signal</keyword>
<dbReference type="RefSeq" id="WP_378295435.1">
    <property type="nucleotide sequence ID" value="NZ_JBHULE010000036.1"/>
</dbReference>
<protein>
    <recommendedName>
        <fullName evidence="4">DUF3997 domain-containing protein</fullName>
    </recommendedName>
</protein>
<dbReference type="EMBL" id="JBHULE010000036">
    <property type="protein sequence ID" value="MFD2565612.1"/>
    <property type="molecule type" value="Genomic_DNA"/>
</dbReference>
<sequence length="134" mass="15368">MKVRLMFISLSLLFVLNSCCFGAKENHLGNNIYLSEYDNVDLRILYQKESCAQSGVEIVPMTILEIAHNSEWIIAKSGNKRSNSDFKYWIIQNSYSNIPDAETVKLNTKGPLDKTTFENLIMERSIELELKSIK</sequence>
<organism evidence="2 3">
    <name type="scientific">Aquimarina rubra</name>
    <dbReference type="NCBI Taxonomy" id="1920033"/>
    <lineage>
        <taxon>Bacteria</taxon>
        <taxon>Pseudomonadati</taxon>
        <taxon>Bacteroidota</taxon>
        <taxon>Flavobacteriia</taxon>
        <taxon>Flavobacteriales</taxon>
        <taxon>Flavobacteriaceae</taxon>
        <taxon>Aquimarina</taxon>
    </lineage>
</organism>
<evidence type="ECO:0008006" key="4">
    <source>
        <dbReference type="Google" id="ProtNLM"/>
    </source>
</evidence>
<evidence type="ECO:0000313" key="2">
    <source>
        <dbReference type="EMBL" id="MFD2565612.1"/>
    </source>
</evidence>